<dbReference type="AlphaFoldDB" id="A0A413T3G1"/>
<dbReference type="EMBL" id="QSFT01000004">
    <property type="protein sequence ID" value="RHA77965.1"/>
    <property type="molecule type" value="Genomic_DNA"/>
</dbReference>
<accession>A0A413T3G1</accession>
<comment type="caution">
    <text evidence="2">The sequence shown here is derived from an EMBL/GenBank/DDBJ whole genome shotgun (WGS) entry which is preliminary data.</text>
</comment>
<protein>
    <submittedName>
        <fullName evidence="2">Uncharacterized protein</fullName>
    </submittedName>
</protein>
<name>A0A413T3G1_9BACT</name>
<evidence type="ECO:0000313" key="2">
    <source>
        <dbReference type="EMBL" id="RHA77965.1"/>
    </source>
</evidence>
<keyword evidence="1" id="KW-0472">Membrane</keyword>
<feature type="transmembrane region" description="Helical" evidence="1">
    <location>
        <begin position="31"/>
        <end position="51"/>
    </location>
</feature>
<evidence type="ECO:0000313" key="3">
    <source>
        <dbReference type="Proteomes" id="UP000283855"/>
    </source>
</evidence>
<gene>
    <name evidence="2" type="ORF">DW921_02895</name>
</gene>
<proteinExistence type="predicted"/>
<keyword evidence="1" id="KW-0812">Transmembrane</keyword>
<evidence type="ECO:0000256" key="1">
    <source>
        <dbReference type="SAM" id="Phobius"/>
    </source>
</evidence>
<dbReference type="Proteomes" id="UP000283855">
    <property type="component" value="Unassembled WGS sequence"/>
</dbReference>
<sequence length="81" mass="9350">MEKTELVEMERLESIKMIPHKISGKQIEARITAATLILGTIVLNILWWAGIQFMETDNSREITQKVQPIEHRITQNGLARH</sequence>
<organism evidence="2 3">
    <name type="scientific">Phocaeicola coprophilus</name>
    <dbReference type="NCBI Taxonomy" id="387090"/>
    <lineage>
        <taxon>Bacteria</taxon>
        <taxon>Pseudomonadati</taxon>
        <taxon>Bacteroidota</taxon>
        <taxon>Bacteroidia</taxon>
        <taxon>Bacteroidales</taxon>
        <taxon>Bacteroidaceae</taxon>
        <taxon>Phocaeicola</taxon>
    </lineage>
</organism>
<reference evidence="2 3" key="1">
    <citation type="submission" date="2018-08" db="EMBL/GenBank/DDBJ databases">
        <title>A genome reference for cultivated species of the human gut microbiota.</title>
        <authorList>
            <person name="Zou Y."/>
            <person name="Xue W."/>
            <person name="Luo G."/>
        </authorList>
    </citation>
    <scope>NUCLEOTIDE SEQUENCE [LARGE SCALE GENOMIC DNA]</scope>
    <source>
        <strain evidence="2 3">AM42-38</strain>
    </source>
</reference>
<keyword evidence="1" id="KW-1133">Transmembrane helix</keyword>